<evidence type="ECO:0000259" key="17">
    <source>
        <dbReference type="SMART" id="SM00747"/>
    </source>
</evidence>
<sequence>MHLLVLLVTWACLVCQVFCDDVSDFLTKIPDCAGSCLVELVSTSTCGIDVQCLCADPKLKTQVLSCVQKKCLPRDALATLNVTSVACDFPVRDRHAQFDILAITLIAITAIVVGLRLWHKVRYERKFRLDDYIVVAVFLLDLGNTIVCVHGLSGNGLGRDAWLFSPDTINSYLCYLYVGQTLYASDVFLTKICVALFYLRIFPVVSVQRLIWGTIVFSVLGMIIFDILAIAQCQPISFYWTGWDKLHEGHCLGVQPLAWAIAAVGIILDVWMLAIPIWQLVQLQMKWQRKLAVAIMFTVGTFVTIVSILRLRYLVAFGNSQNPTWDSFETCYWSVIEINVGLWCVCLPDLRMLILKAFPRLGSSIESGPRNPHQGSSAPRQQGRTPNSSRHTESTIYKGKPIQAQQEASSSTAELVEMTTFMNDSRSAELQKALAEVEADIALLSVAPGENIKGSKPPADLNSSNELSGGKLQPRPSKASVLFAQEEAPGYYKLDPRFQEDKWIRPKPRGSSCFSSEIVQWAAIQIEDDHDGVEYSLLTLRHHKASKCIAGEACGTGHWELIYDGVTTRLKGCIDLQLVCMRTKHVERDMSICRSDDFHEYKDRITILSCKLFNALLPDFSSVARAGYQMVIFRLVESSEDESVLPSLATWMDSHGRLLRDMDYPDWA</sequence>
<evidence type="ECO:0000256" key="11">
    <source>
        <dbReference type="ARBA" id="ARBA00023157"/>
    </source>
</evidence>
<feature type="chain" id="PRO_5012996090" evidence="16">
    <location>
        <begin position="20"/>
        <end position="668"/>
    </location>
</feature>
<evidence type="ECO:0000256" key="8">
    <source>
        <dbReference type="ARBA" id="ARBA00022729"/>
    </source>
</evidence>
<reference evidence="19" key="1">
    <citation type="journal article" date="2016" name="Genome Biol. Evol.">
        <title>Comparative 'omics' of the Fusarium fujikuroi species complex highlights differences in genetic potential and metabolite synthesis.</title>
        <authorList>
            <person name="Niehaus E.-M."/>
            <person name="Muensterkoetter M."/>
            <person name="Proctor R.H."/>
            <person name="Brown D.W."/>
            <person name="Sharon A."/>
            <person name="Idan Y."/>
            <person name="Oren-Young L."/>
            <person name="Sieber C.M."/>
            <person name="Novak O."/>
            <person name="Pencik A."/>
            <person name="Tarkowska D."/>
            <person name="Hromadova K."/>
            <person name="Freeman S."/>
            <person name="Maymon M."/>
            <person name="Elazar M."/>
            <person name="Youssef S.A."/>
            <person name="El-Shabrawy E.S.M."/>
            <person name="Shalaby A.B.A."/>
            <person name="Houterman P."/>
            <person name="Brock N.L."/>
            <person name="Burkhardt I."/>
            <person name="Tsavkelova E.A."/>
            <person name="Dickschat J.S."/>
            <person name="Galuszka P."/>
            <person name="Gueldener U."/>
            <person name="Tudzynski B."/>
        </authorList>
    </citation>
    <scope>NUCLEOTIDE SEQUENCE [LARGE SCALE GENOMIC DNA]</scope>
    <source>
        <strain evidence="19">ET1</strain>
    </source>
</reference>
<dbReference type="GO" id="GO:0005576">
    <property type="term" value="C:extracellular region"/>
    <property type="evidence" value="ECO:0007669"/>
    <property type="project" value="UniProtKB-SubCell"/>
</dbReference>
<feature type="domain" description="CFEM" evidence="17">
    <location>
        <begin position="25"/>
        <end position="88"/>
    </location>
</feature>
<dbReference type="Pfam" id="PF20684">
    <property type="entry name" value="Fung_rhodopsin"/>
    <property type="match status" value="1"/>
</dbReference>
<dbReference type="InterPro" id="IPR052337">
    <property type="entry name" value="SAT4-like"/>
</dbReference>
<dbReference type="GO" id="GO:0098552">
    <property type="term" value="C:side of membrane"/>
    <property type="evidence" value="ECO:0007669"/>
    <property type="project" value="UniProtKB-KW"/>
</dbReference>
<dbReference type="Pfam" id="PF05730">
    <property type="entry name" value="CFEM"/>
    <property type="match status" value="1"/>
</dbReference>
<proteinExistence type="inferred from homology"/>
<comment type="similarity">
    <text evidence="13">Belongs to the SAT4 family.</text>
</comment>
<feature type="region of interest" description="Disordered" evidence="14">
    <location>
        <begin position="365"/>
        <end position="411"/>
    </location>
</feature>
<feature type="signal peptide" evidence="16">
    <location>
        <begin position="1"/>
        <end position="19"/>
    </location>
</feature>
<dbReference type="RefSeq" id="XP_031089538.1">
    <property type="nucleotide sequence ID" value="XM_031224262.1"/>
</dbReference>
<evidence type="ECO:0000256" key="9">
    <source>
        <dbReference type="ARBA" id="ARBA00022989"/>
    </source>
</evidence>
<keyword evidence="10 15" id="KW-0472">Membrane</keyword>
<dbReference type="Proteomes" id="UP000183971">
    <property type="component" value="Unassembled WGS sequence"/>
</dbReference>
<evidence type="ECO:0000256" key="14">
    <source>
        <dbReference type="SAM" id="MobiDB-lite"/>
    </source>
</evidence>
<keyword evidence="12" id="KW-0449">Lipoprotein</keyword>
<dbReference type="PANTHER" id="PTHR33048">
    <property type="entry name" value="PTH11-LIKE INTEGRAL MEMBRANE PROTEIN (AFU_ORTHOLOGUE AFUA_5G11245)"/>
    <property type="match status" value="1"/>
</dbReference>
<evidence type="ECO:0000313" key="19">
    <source>
        <dbReference type="Proteomes" id="UP000183971"/>
    </source>
</evidence>
<evidence type="ECO:0000313" key="18">
    <source>
        <dbReference type="EMBL" id="CZR49024.1"/>
    </source>
</evidence>
<evidence type="ECO:0000256" key="15">
    <source>
        <dbReference type="SAM" id="Phobius"/>
    </source>
</evidence>
<evidence type="ECO:0000256" key="4">
    <source>
        <dbReference type="ARBA" id="ARBA00010031"/>
    </source>
</evidence>
<organism evidence="18 19">
    <name type="scientific">Fusarium proliferatum (strain ET1)</name>
    <name type="common">Orchid endophyte fungus</name>
    <dbReference type="NCBI Taxonomy" id="1227346"/>
    <lineage>
        <taxon>Eukaryota</taxon>
        <taxon>Fungi</taxon>
        <taxon>Dikarya</taxon>
        <taxon>Ascomycota</taxon>
        <taxon>Pezizomycotina</taxon>
        <taxon>Sordariomycetes</taxon>
        <taxon>Hypocreomycetidae</taxon>
        <taxon>Hypocreales</taxon>
        <taxon>Nectriaceae</taxon>
        <taxon>Fusarium</taxon>
        <taxon>Fusarium fujikuroi species complex</taxon>
    </lineage>
</organism>
<evidence type="ECO:0000256" key="3">
    <source>
        <dbReference type="ARBA" id="ARBA00004613"/>
    </source>
</evidence>
<evidence type="ECO:0000256" key="12">
    <source>
        <dbReference type="ARBA" id="ARBA00023288"/>
    </source>
</evidence>
<evidence type="ECO:0000256" key="5">
    <source>
        <dbReference type="ARBA" id="ARBA00022525"/>
    </source>
</evidence>
<keyword evidence="9 15" id="KW-1133">Transmembrane helix</keyword>
<feature type="transmembrane region" description="Helical" evidence="15">
    <location>
        <begin position="131"/>
        <end position="152"/>
    </location>
</feature>
<dbReference type="EMBL" id="FJOF01000015">
    <property type="protein sequence ID" value="CZR49024.1"/>
    <property type="molecule type" value="Genomic_DNA"/>
</dbReference>
<dbReference type="AlphaFoldDB" id="A0A1L7W8U7"/>
<evidence type="ECO:0000256" key="16">
    <source>
        <dbReference type="SAM" id="SignalP"/>
    </source>
</evidence>
<keyword evidence="19" id="KW-1185">Reference proteome</keyword>
<keyword evidence="6" id="KW-0325">Glycoprotein</keyword>
<accession>A0A1L7W8U7</accession>
<feature type="transmembrane region" description="Helical" evidence="15">
    <location>
        <begin position="172"/>
        <end position="198"/>
    </location>
</feature>
<dbReference type="SMART" id="SM00747">
    <property type="entry name" value="CFEM"/>
    <property type="match status" value="1"/>
</dbReference>
<dbReference type="PANTHER" id="PTHR33048:SF143">
    <property type="entry name" value="EXTRACELLULAR MEMBRANE PROTEIN CFEM DOMAIN-CONTAINING PROTEIN-RELATED"/>
    <property type="match status" value="1"/>
</dbReference>
<keyword evidence="5" id="KW-0964">Secreted</keyword>
<evidence type="ECO:0000256" key="6">
    <source>
        <dbReference type="ARBA" id="ARBA00022622"/>
    </source>
</evidence>
<protein>
    <submittedName>
        <fullName evidence="18">Related to integral membrane protein PTH11</fullName>
    </submittedName>
</protein>
<evidence type="ECO:0000256" key="7">
    <source>
        <dbReference type="ARBA" id="ARBA00022692"/>
    </source>
</evidence>
<comment type="similarity">
    <text evidence="4">Belongs to the RBT5 family.</text>
</comment>
<keyword evidence="7 15" id="KW-0812">Transmembrane</keyword>
<keyword evidence="11" id="KW-1015">Disulfide bond</keyword>
<feature type="region of interest" description="Disordered" evidence="14">
    <location>
        <begin position="449"/>
        <end position="476"/>
    </location>
</feature>
<dbReference type="GeneID" id="42057326"/>
<keyword evidence="6" id="KW-0336">GPI-anchor</keyword>
<evidence type="ECO:0000256" key="10">
    <source>
        <dbReference type="ARBA" id="ARBA00023136"/>
    </source>
</evidence>
<feature type="transmembrane region" description="Helical" evidence="15">
    <location>
        <begin position="210"/>
        <end position="237"/>
    </location>
</feature>
<dbReference type="InterPro" id="IPR049326">
    <property type="entry name" value="Rhodopsin_dom_fungi"/>
</dbReference>
<feature type="transmembrane region" description="Helical" evidence="15">
    <location>
        <begin position="291"/>
        <end position="312"/>
    </location>
</feature>
<keyword evidence="8 16" id="KW-0732">Signal</keyword>
<comment type="caution">
    <text evidence="18">The sequence shown here is derived from an EMBL/GenBank/DDBJ whole genome shotgun (WGS) entry which is preliminary data.</text>
</comment>
<gene>
    <name evidence="18" type="ORF">FPRO_12461</name>
</gene>
<feature type="compositionally biased region" description="Polar residues" evidence="14">
    <location>
        <begin position="373"/>
        <end position="389"/>
    </location>
</feature>
<dbReference type="VEuPathDB" id="FungiDB:FPRO_12461"/>
<evidence type="ECO:0000256" key="2">
    <source>
        <dbReference type="ARBA" id="ARBA00004589"/>
    </source>
</evidence>
<comment type="subcellular location">
    <subcellularLocation>
        <location evidence="2">Membrane</location>
        <topology evidence="2">Lipid-anchor</topology>
        <topology evidence="2">GPI-anchor</topology>
    </subcellularLocation>
    <subcellularLocation>
        <location evidence="1">Membrane</location>
        <topology evidence="1">Multi-pass membrane protein</topology>
    </subcellularLocation>
    <subcellularLocation>
        <location evidence="3">Secreted</location>
    </subcellularLocation>
</comment>
<evidence type="ECO:0000256" key="1">
    <source>
        <dbReference type="ARBA" id="ARBA00004141"/>
    </source>
</evidence>
<dbReference type="InterPro" id="IPR008427">
    <property type="entry name" value="Extracellular_membr_CFEM_dom"/>
</dbReference>
<feature type="transmembrane region" description="Helical" evidence="15">
    <location>
        <begin position="257"/>
        <end position="279"/>
    </location>
</feature>
<name>A0A1L7W8U7_FUSPR</name>
<evidence type="ECO:0000256" key="13">
    <source>
        <dbReference type="ARBA" id="ARBA00038359"/>
    </source>
</evidence>
<feature type="transmembrane region" description="Helical" evidence="15">
    <location>
        <begin position="100"/>
        <end position="119"/>
    </location>
</feature>